<evidence type="ECO:0000313" key="1">
    <source>
        <dbReference type="EMBL" id="GAA1776711.1"/>
    </source>
</evidence>
<name>A0ABN2L654_9MICO</name>
<comment type="caution">
    <text evidence="1">The sequence shown here is derived from an EMBL/GenBank/DDBJ whole genome shotgun (WGS) entry which is preliminary data.</text>
</comment>
<dbReference type="Proteomes" id="UP001501475">
    <property type="component" value="Unassembled WGS sequence"/>
</dbReference>
<accession>A0ABN2L654</accession>
<dbReference type="EMBL" id="BAAAPN010000106">
    <property type="protein sequence ID" value="GAA1776711.1"/>
    <property type="molecule type" value="Genomic_DNA"/>
</dbReference>
<sequence length="54" mass="5234">MRLRWGVVARAVAPALGVRPAAAVEAPAYGNPAGGGADCGGVGSFGNGIVTRPD</sequence>
<keyword evidence="2" id="KW-1185">Reference proteome</keyword>
<gene>
    <name evidence="1" type="ORF">GCM10009810_37330</name>
</gene>
<evidence type="ECO:0000313" key="2">
    <source>
        <dbReference type="Proteomes" id="UP001501475"/>
    </source>
</evidence>
<proteinExistence type="predicted"/>
<protein>
    <submittedName>
        <fullName evidence="1">Uncharacterized protein</fullName>
    </submittedName>
</protein>
<organism evidence="1 2">
    <name type="scientific">Nostocoides vanveenii</name>
    <dbReference type="NCBI Taxonomy" id="330835"/>
    <lineage>
        <taxon>Bacteria</taxon>
        <taxon>Bacillati</taxon>
        <taxon>Actinomycetota</taxon>
        <taxon>Actinomycetes</taxon>
        <taxon>Micrococcales</taxon>
        <taxon>Intrasporangiaceae</taxon>
        <taxon>Nostocoides</taxon>
    </lineage>
</organism>
<reference evidence="1 2" key="1">
    <citation type="journal article" date="2019" name="Int. J. Syst. Evol. Microbiol.">
        <title>The Global Catalogue of Microorganisms (GCM) 10K type strain sequencing project: providing services to taxonomists for standard genome sequencing and annotation.</title>
        <authorList>
            <consortium name="The Broad Institute Genomics Platform"/>
            <consortium name="The Broad Institute Genome Sequencing Center for Infectious Disease"/>
            <person name="Wu L."/>
            <person name="Ma J."/>
        </authorList>
    </citation>
    <scope>NUCLEOTIDE SEQUENCE [LARGE SCALE GENOMIC DNA]</scope>
    <source>
        <strain evidence="1 2">JCM 15591</strain>
    </source>
</reference>